<keyword evidence="6" id="KW-0539">Nucleus</keyword>
<evidence type="ECO:0000259" key="10">
    <source>
        <dbReference type="PROSITE" id="PS51358"/>
    </source>
</evidence>
<dbReference type="OrthoDB" id="6780543at2759"/>
<dbReference type="PANTHER" id="PTHR10894">
    <property type="entry name" value="NUCLEOLAR PROTEIN 5 NUCLEOLAR PROTEIN NOP5 NOP58"/>
    <property type="match status" value="1"/>
</dbReference>
<dbReference type="SUPFAM" id="SSF89124">
    <property type="entry name" value="Nop domain"/>
    <property type="match status" value="1"/>
</dbReference>
<evidence type="ECO:0000256" key="3">
    <source>
        <dbReference type="ARBA" id="ARBA00020379"/>
    </source>
</evidence>
<comment type="function">
    <text evidence="8">Required for pre-18S rRNA processing. May bind microtubules.</text>
</comment>
<dbReference type="Proteomes" id="UP000567885">
    <property type="component" value="Unassembled WGS sequence"/>
</dbReference>
<feature type="domain" description="Nop" evidence="10">
    <location>
        <begin position="284"/>
        <end position="409"/>
    </location>
</feature>
<gene>
    <name evidence="11" type="ORF">FHETE_6725</name>
</gene>
<dbReference type="InterPro" id="IPR042239">
    <property type="entry name" value="Nop_C"/>
</dbReference>
<comment type="subcellular location">
    <subcellularLocation>
        <location evidence="1">Nucleus</location>
        <location evidence="1">Nucleolus</location>
    </subcellularLocation>
</comment>
<accession>A0A8H5T497</accession>
<name>A0A8H5T497_FUSHE</name>
<dbReference type="Gene3D" id="1.10.287.4070">
    <property type="match status" value="1"/>
</dbReference>
<evidence type="ECO:0000256" key="6">
    <source>
        <dbReference type="ARBA" id="ARBA00023242"/>
    </source>
</evidence>
<evidence type="ECO:0000256" key="1">
    <source>
        <dbReference type="ARBA" id="ARBA00004604"/>
    </source>
</evidence>
<dbReference type="FunFam" id="1.10.287.4070:FF:000001">
    <property type="entry name" value="Probable Nucleolar protein 58"/>
    <property type="match status" value="1"/>
</dbReference>
<dbReference type="InterPro" id="IPR012974">
    <property type="entry name" value="NOP58/56_N"/>
</dbReference>
<keyword evidence="7" id="KW-0687">Ribonucleoprotein</keyword>
<keyword evidence="5" id="KW-0698">rRNA processing</keyword>
<reference evidence="11 12" key="1">
    <citation type="submission" date="2020-05" db="EMBL/GenBank/DDBJ databases">
        <title>Identification and distribution of gene clusters putatively required for synthesis of sphingolipid metabolism inhibitors in phylogenetically diverse species of the filamentous fungus Fusarium.</title>
        <authorList>
            <person name="Kim H.-S."/>
            <person name="Busman M."/>
            <person name="Brown D.W."/>
            <person name="Divon H."/>
            <person name="Uhlig S."/>
            <person name="Proctor R.H."/>
        </authorList>
    </citation>
    <scope>NUCLEOTIDE SEQUENCE [LARGE SCALE GENOMIC DNA]</scope>
    <source>
        <strain evidence="11 12">NRRL 20693</strain>
    </source>
</reference>
<evidence type="ECO:0000256" key="2">
    <source>
        <dbReference type="ARBA" id="ARBA00009211"/>
    </source>
</evidence>
<organism evidence="11 12">
    <name type="scientific">Fusarium heterosporum</name>
    <dbReference type="NCBI Taxonomy" id="42747"/>
    <lineage>
        <taxon>Eukaryota</taxon>
        <taxon>Fungi</taxon>
        <taxon>Dikarya</taxon>
        <taxon>Ascomycota</taxon>
        <taxon>Pezizomycotina</taxon>
        <taxon>Sordariomycetes</taxon>
        <taxon>Hypocreomycetidae</taxon>
        <taxon>Hypocreales</taxon>
        <taxon>Nectriaceae</taxon>
        <taxon>Fusarium</taxon>
        <taxon>Fusarium heterosporum species complex</taxon>
    </lineage>
</organism>
<dbReference type="GO" id="GO:0032040">
    <property type="term" value="C:small-subunit processome"/>
    <property type="evidence" value="ECO:0007669"/>
    <property type="project" value="InterPro"/>
</dbReference>
<feature type="compositionally biased region" description="Basic and acidic residues" evidence="9">
    <location>
        <begin position="495"/>
        <end position="506"/>
    </location>
</feature>
<comment type="caution">
    <text evidence="11">The sequence shown here is derived from an EMBL/GenBank/DDBJ whole genome shotgun (WGS) entry which is preliminary data.</text>
</comment>
<dbReference type="SMART" id="SM00931">
    <property type="entry name" value="NOSIC"/>
    <property type="match status" value="1"/>
</dbReference>
<feature type="compositionally biased region" description="Acidic residues" evidence="9">
    <location>
        <begin position="472"/>
        <end position="487"/>
    </location>
</feature>
<dbReference type="PANTHER" id="PTHR10894:SF1">
    <property type="entry name" value="NUCLEOLAR PROTEIN 58"/>
    <property type="match status" value="1"/>
</dbReference>
<evidence type="ECO:0000256" key="5">
    <source>
        <dbReference type="ARBA" id="ARBA00022552"/>
    </source>
</evidence>
<comment type="similarity">
    <text evidence="2">Belongs to the NOP5/NOP56 family.</text>
</comment>
<evidence type="ECO:0000256" key="4">
    <source>
        <dbReference type="ARBA" id="ARBA00022517"/>
    </source>
</evidence>
<feature type="region of interest" description="Disordered" evidence="9">
    <location>
        <begin position="472"/>
        <end position="594"/>
    </location>
</feature>
<dbReference type="GO" id="GO:0006364">
    <property type="term" value="P:rRNA processing"/>
    <property type="evidence" value="ECO:0007669"/>
    <property type="project" value="UniProtKB-KW"/>
</dbReference>
<dbReference type="FunFam" id="1.10.246.90:FF:000003">
    <property type="entry name" value="Nucleolar protein 58"/>
    <property type="match status" value="1"/>
</dbReference>
<dbReference type="Pfam" id="PF01798">
    <property type="entry name" value="Nop"/>
    <property type="match status" value="1"/>
</dbReference>
<dbReference type="Pfam" id="PF08156">
    <property type="entry name" value="NOP5NT"/>
    <property type="match status" value="1"/>
</dbReference>
<sequence length="594" mass="65302">MSLFVLAETPAGYGLFKATDKKMLKNEDLAAELGRPEKVVEMLKLKKFVKFDSAATALEEAASLKEGKVPELLTQLLDDLKSEKKASLAVADMKLGTAISNLSLNITPVSGSNTMDLFRGIRGGMANLIPGLVEENFDRMALGLSHSMSRHKLKFSADKVDSMIIQAVKLLDDLDKELNVYAMRTKEWYGWHFPEMAKILNDNLAYARVILAVGMRTNIADSDLSEILPEEIEVSIKAAAEISMGTEITDEDLDNIKLLADQVIVYSNYRTSLSSYLESRMRAIAPNLTALVGTLVGARLIAHAGSLISLAKSPGSTIQILGAEKALFRALKTKHDTPKYGLIYHSSLIGQATGRNKGKIARMLSAKAALGLRVDALGDFEDDVDEEERAILGLSNRIKLENALRKLEGKPLLPKGANVTPSGEIVGAGQFTVKETRRYNGDADGVADDEETNDVSAAKKLKKAKKLIEEVDEEMKDAEDDESEDDAATPAKPKKLSEADYERLAEEAGISVKKFKRKYERGDVEMNADGTPKVVSKKELKKLRKAEEKSTPSKAQPAEETDGKKKKRKHDDSEDEAEPKKEKKQKKKKRHSEA</sequence>
<dbReference type="GO" id="GO:0031428">
    <property type="term" value="C:box C/D methylation guide snoRNP complex"/>
    <property type="evidence" value="ECO:0007669"/>
    <property type="project" value="InterPro"/>
</dbReference>
<dbReference type="AlphaFoldDB" id="A0A8H5T497"/>
<dbReference type="Gene3D" id="1.10.246.90">
    <property type="entry name" value="Nop domain"/>
    <property type="match status" value="1"/>
</dbReference>
<keyword evidence="4" id="KW-0690">Ribosome biogenesis</keyword>
<dbReference type="InterPro" id="IPR002687">
    <property type="entry name" value="Nop_dom"/>
</dbReference>
<evidence type="ECO:0000313" key="12">
    <source>
        <dbReference type="Proteomes" id="UP000567885"/>
    </source>
</evidence>
<protein>
    <recommendedName>
        <fullName evidence="3">Nucleolar protein 58</fullName>
    </recommendedName>
</protein>
<dbReference type="GO" id="GO:0030515">
    <property type="term" value="F:snoRNA binding"/>
    <property type="evidence" value="ECO:0007669"/>
    <property type="project" value="InterPro"/>
</dbReference>
<evidence type="ECO:0000313" key="11">
    <source>
        <dbReference type="EMBL" id="KAF5665365.1"/>
    </source>
</evidence>
<dbReference type="PROSITE" id="PS51358">
    <property type="entry name" value="NOP"/>
    <property type="match status" value="1"/>
</dbReference>
<evidence type="ECO:0000256" key="8">
    <source>
        <dbReference type="ARBA" id="ARBA00024837"/>
    </source>
</evidence>
<feature type="compositionally biased region" description="Basic residues" evidence="9">
    <location>
        <begin position="582"/>
        <end position="594"/>
    </location>
</feature>
<dbReference type="InterPro" id="IPR045056">
    <property type="entry name" value="Nop56/Nop58"/>
</dbReference>
<dbReference type="EMBL" id="JAAGWQ010000124">
    <property type="protein sequence ID" value="KAF5665365.1"/>
    <property type="molecule type" value="Genomic_DNA"/>
</dbReference>
<evidence type="ECO:0000256" key="9">
    <source>
        <dbReference type="SAM" id="MobiDB-lite"/>
    </source>
</evidence>
<dbReference type="InterPro" id="IPR012976">
    <property type="entry name" value="NOSIC"/>
</dbReference>
<proteinExistence type="inferred from homology"/>
<keyword evidence="12" id="KW-1185">Reference proteome</keyword>
<dbReference type="InterPro" id="IPR036070">
    <property type="entry name" value="Nop_dom_sf"/>
</dbReference>
<evidence type="ECO:0000256" key="7">
    <source>
        <dbReference type="ARBA" id="ARBA00023274"/>
    </source>
</evidence>